<accession>A0A067PWP2</accession>
<dbReference type="HOGENOM" id="CLU_2427214_0_0_1"/>
<reference evidence="3" key="1">
    <citation type="journal article" date="2014" name="Proc. Natl. Acad. Sci. U.S.A.">
        <title>Extensive sampling of basidiomycete genomes demonstrates inadequacy of the white-rot/brown-rot paradigm for wood decay fungi.</title>
        <authorList>
            <person name="Riley R."/>
            <person name="Salamov A.A."/>
            <person name="Brown D.W."/>
            <person name="Nagy L.G."/>
            <person name="Floudas D."/>
            <person name="Held B.W."/>
            <person name="Levasseur A."/>
            <person name="Lombard V."/>
            <person name="Morin E."/>
            <person name="Otillar R."/>
            <person name="Lindquist E.A."/>
            <person name="Sun H."/>
            <person name="LaButti K.M."/>
            <person name="Schmutz J."/>
            <person name="Jabbour D."/>
            <person name="Luo H."/>
            <person name="Baker S.E."/>
            <person name="Pisabarro A.G."/>
            <person name="Walton J.D."/>
            <person name="Blanchette R.A."/>
            <person name="Henrissat B."/>
            <person name="Martin F."/>
            <person name="Cullen D."/>
            <person name="Hibbett D.S."/>
            <person name="Grigoriev I.V."/>
        </authorList>
    </citation>
    <scope>NUCLEOTIDE SEQUENCE [LARGE SCALE GENOMIC DNA]</scope>
    <source>
        <strain evidence="3">MUCL 33604</strain>
    </source>
</reference>
<dbReference type="InParanoid" id="A0A067PWP2"/>
<dbReference type="OrthoDB" id="3262732at2759"/>
<proteinExistence type="predicted"/>
<gene>
    <name evidence="2" type="ORF">JAAARDRAFT_37860</name>
</gene>
<feature type="compositionally biased region" description="Polar residues" evidence="1">
    <location>
        <begin position="83"/>
        <end position="92"/>
    </location>
</feature>
<evidence type="ECO:0000256" key="1">
    <source>
        <dbReference type="SAM" id="MobiDB-lite"/>
    </source>
</evidence>
<feature type="compositionally biased region" description="Basic and acidic residues" evidence="1">
    <location>
        <begin position="31"/>
        <end position="43"/>
    </location>
</feature>
<dbReference type="EMBL" id="KL197727">
    <property type="protein sequence ID" value="KDQ54761.1"/>
    <property type="molecule type" value="Genomic_DNA"/>
</dbReference>
<keyword evidence="3" id="KW-1185">Reference proteome</keyword>
<evidence type="ECO:0000313" key="2">
    <source>
        <dbReference type="EMBL" id="KDQ54761.1"/>
    </source>
</evidence>
<protein>
    <submittedName>
        <fullName evidence="2">Uncharacterized protein</fullName>
    </submittedName>
</protein>
<evidence type="ECO:0000313" key="3">
    <source>
        <dbReference type="Proteomes" id="UP000027265"/>
    </source>
</evidence>
<organism evidence="2 3">
    <name type="scientific">Jaapia argillacea MUCL 33604</name>
    <dbReference type="NCBI Taxonomy" id="933084"/>
    <lineage>
        <taxon>Eukaryota</taxon>
        <taxon>Fungi</taxon>
        <taxon>Dikarya</taxon>
        <taxon>Basidiomycota</taxon>
        <taxon>Agaricomycotina</taxon>
        <taxon>Agaricomycetes</taxon>
        <taxon>Agaricomycetidae</taxon>
        <taxon>Jaapiales</taxon>
        <taxon>Jaapiaceae</taxon>
        <taxon>Jaapia</taxon>
    </lineage>
</organism>
<dbReference type="Proteomes" id="UP000027265">
    <property type="component" value="Unassembled WGS sequence"/>
</dbReference>
<feature type="region of interest" description="Disordered" evidence="1">
    <location>
        <begin position="28"/>
        <end position="92"/>
    </location>
</feature>
<dbReference type="AlphaFoldDB" id="A0A067PWP2"/>
<sequence length="92" mass="10639">MAYTSPESQKQRYSQELAAYTLRQWNSARQSIERQSQDSDGSKSNKSSPPAHMTEANGTEQGTQAVDYARRSRRRCDDENYRQQEPSNGRRH</sequence>
<name>A0A067PWP2_9AGAM</name>